<evidence type="ECO:0000313" key="3">
    <source>
        <dbReference type="EMBL" id="KAK7402580.1"/>
    </source>
</evidence>
<keyword evidence="2" id="KW-0732">Signal</keyword>
<keyword evidence="1" id="KW-0812">Transmembrane</keyword>
<dbReference type="Proteomes" id="UP001498476">
    <property type="component" value="Unassembled WGS sequence"/>
</dbReference>
<comment type="caution">
    <text evidence="3">The sequence shown here is derived from an EMBL/GenBank/DDBJ whole genome shotgun (WGS) entry which is preliminary data.</text>
</comment>
<dbReference type="EMBL" id="JAZAVJ010000295">
    <property type="protein sequence ID" value="KAK7402580.1"/>
    <property type="molecule type" value="Genomic_DNA"/>
</dbReference>
<evidence type="ECO:0000256" key="2">
    <source>
        <dbReference type="SAM" id="SignalP"/>
    </source>
</evidence>
<feature type="chain" id="PRO_5045437749" evidence="2">
    <location>
        <begin position="19"/>
        <end position="373"/>
    </location>
</feature>
<name>A0ABR1GL21_9HYPO</name>
<evidence type="ECO:0000313" key="4">
    <source>
        <dbReference type="Proteomes" id="UP001498476"/>
    </source>
</evidence>
<reference evidence="3 4" key="1">
    <citation type="journal article" date="2025" name="Microbiol. Resour. Announc.">
        <title>Draft genome sequences for Neonectria magnoliae and Neonectria punicea, canker pathogens of Liriodendron tulipifera and Acer saccharum in West Virginia.</title>
        <authorList>
            <person name="Petronek H.M."/>
            <person name="Kasson M.T."/>
            <person name="Metheny A.M."/>
            <person name="Stauder C.M."/>
            <person name="Lovett B."/>
            <person name="Lynch S.C."/>
            <person name="Garnas J.R."/>
            <person name="Kasson L.R."/>
            <person name="Stajich J.E."/>
        </authorList>
    </citation>
    <scope>NUCLEOTIDE SEQUENCE [LARGE SCALE GENOMIC DNA]</scope>
    <source>
        <strain evidence="3 4">NRRL 64653</strain>
    </source>
</reference>
<keyword evidence="1" id="KW-1133">Transmembrane helix</keyword>
<feature type="signal peptide" evidence="2">
    <location>
        <begin position="1"/>
        <end position="18"/>
    </location>
</feature>
<protein>
    <submittedName>
        <fullName evidence="3">Uncharacterized protein</fullName>
    </submittedName>
</protein>
<keyword evidence="4" id="KW-1185">Reference proteome</keyword>
<feature type="transmembrane region" description="Helical" evidence="1">
    <location>
        <begin position="345"/>
        <end position="365"/>
    </location>
</feature>
<gene>
    <name evidence="3" type="ORF">QQX98_011685</name>
</gene>
<evidence type="ECO:0000256" key="1">
    <source>
        <dbReference type="SAM" id="Phobius"/>
    </source>
</evidence>
<proteinExistence type="predicted"/>
<accession>A0ABR1GL21</accession>
<sequence>MNLKAALVVLGLAGFVLPQNSSDPLVDIYKPWLVDLPHDPADFNPYLGGQNWTRCCALAINESIAIVNDTLQIRPGQTVFRHNRSLLEQFPQFPCAATFNGSLIGPPQDFWTSYSWCADHCTGWAVTKPNDFDNWLRPLVSFILPSLVFCLNIPRRRTLGLPQKFFTAGQLSLHQLVLFAVKMPLAAIIVAVDLLLWLSVIFSLSGPILMSGLYEAILDMKILHFVETRIRRAGLSVRERAHLLLVVLIGNLDCELAWEPSNRFVQDLPDDSLLERFGRRRSSAATAALFRWNPNIIQGDQPVNGPGLPQQAPGVHPANYPEDQQARINRVKYKLSAMLDSQPKFAITVGAPILFFIGSFVYSVFDVNKNLGE</sequence>
<keyword evidence="1" id="KW-0472">Membrane</keyword>
<organism evidence="3 4">
    <name type="scientific">Neonectria punicea</name>
    <dbReference type="NCBI Taxonomy" id="979145"/>
    <lineage>
        <taxon>Eukaryota</taxon>
        <taxon>Fungi</taxon>
        <taxon>Dikarya</taxon>
        <taxon>Ascomycota</taxon>
        <taxon>Pezizomycotina</taxon>
        <taxon>Sordariomycetes</taxon>
        <taxon>Hypocreomycetidae</taxon>
        <taxon>Hypocreales</taxon>
        <taxon>Nectriaceae</taxon>
        <taxon>Neonectria</taxon>
    </lineage>
</organism>